<dbReference type="HOGENOM" id="CLU_162213_0_0_1"/>
<dbReference type="GO" id="GO:0005044">
    <property type="term" value="F:scavenger receptor activity"/>
    <property type="evidence" value="ECO:0007669"/>
    <property type="project" value="InterPro"/>
</dbReference>
<evidence type="ECO:0000256" key="1">
    <source>
        <dbReference type="ARBA" id="ARBA00022536"/>
    </source>
</evidence>
<dbReference type="InterPro" id="IPR042635">
    <property type="entry name" value="MEGF10/SREC1/2-like"/>
</dbReference>
<reference evidence="2" key="1">
    <citation type="journal article" date="2012" name="Nature">
        <title>The oyster genome reveals stress adaptation and complexity of shell formation.</title>
        <authorList>
            <person name="Zhang G."/>
            <person name="Fang X."/>
            <person name="Guo X."/>
            <person name="Li L."/>
            <person name="Luo R."/>
            <person name="Xu F."/>
            <person name="Yang P."/>
            <person name="Zhang L."/>
            <person name="Wang X."/>
            <person name="Qi H."/>
            <person name="Xiong Z."/>
            <person name="Que H."/>
            <person name="Xie Y."/>
            <person name="Holland P.W."/>
            <person name="Paps J."/>
            <person name="Zhu Y."/>
            <person name="Wu F."/>
            <person name="Chen Y."/>
            <person name="Wang J."/>
            <person name="Peng C."/>
            <person name="Meng J."/>
            <person name="Yang L."/>
            <person name="Liu J."/>
            <person name="Wen B."/>
            <person name="Zhang N."/>
            <person name="Huang Z."/>
            <person name="Zhu Q."/>
            <person name="Feng Y."/>
            <person name="Mount A."/>
            <person name="Hedgecock D."/>
            <person name="Xu Z."/>
            <person name="Liu Y."/>
            <person name="Domazet-Loso T."/>
            <person name="Du Y."/>
            <person name="Sun X."/>
            <person name="Zhang S."/>
            <person name="Liu B."/>
            <person name="Cheng P."/>
            <person name="Jiang X."/>
            <person name="Li J."/>
            <person name="Fan D."/>
            <person name="Wang W."/>
            <person name="Fu W."/>
            <person name="Wang T."/>
            <person name="Wang B."/>
            <person name="Zhang J."/>
            <person name="Peng Z."/>
            <person name="Li Y."/>
            <person name="Li N."/>
            <person name="Wang J."/>
            <person name="Chen M."/>
            <person name="He Y."/>
            <person name="Tan F."/>
            <person name="Song X."/>
            <person name="Zheng Q."/>
            <person name="Huang R."/>
            <person name="Yang H."/>
            <person name="Du X."/>
            <person name="Chen L."/>
            <person name="Yang M."/>
            <person name="Gaffney P.M."/>
            <person name="Wang S."/>
            <person name="Luo L."/>
            <person name="She Z."/>
            <person name="Ming Y."/>
            <person name="Huang W."/>
            <person name="Zhang S."/>
            <person name="Huang B."/>
            <person name="Zhang Y."/>
            <person name="Qu T."/>
            <person name="Ni P."/>
            <person name="Miao G."/>
            <person name="Wang J."/>
            <person name="Wang Q."/>
            <person name="Steinberg C.E."/>
            <person name="Wang H."/>
            <person name="Li N."/>
            <person name="Qian L."/>
            <person name="Zhang G."/>
            <person name="Li Y."/>
            <person name="Yang H."/>
            <person name="Liu X."/>
            <person name="Wang J."/>
            <person name="Yin Y."/>
            <person name="Wang J."/>
        </authorList>
    </citation>
    <scope>NUCLEOTIDE SEQUENCE [LARGE SCALE GENOMIC DNA]</scope>
    <source>
        <strain evidence="2">05x7-T-G4-1.051#20</strain>
    </source>
</reference>
<proteinExistence type="predicted"/>
<sequence>MYGVNCNKTCGHCKNITQCFNGNGTCLTGCKPGYQEELCKSPCDRGLYGNDCNETCGHCIDIDECFHINGTCLTGCAAGYLGDLCNKFTL</sequence>
<keyword evidence="2" id="KW-0675">Receptor</keyword>
<name>K1QQ54_MAGGI</name>
<dbReference type="EMBL" id="JH819112">
    <property type="protein sequence ID" value="EKC33309.1"/>
    <property type="molecule type" value="Genomic_DNA"/>
</dbReference>
<dbReference type="Gene3D" id="2.170.300.10">
    <property type="entry name" value="Tie2 ligand-binding domain superfamily"/>
    <property type="match status" value="1"/>
</dbReference>
<dbReference type="AlphaFoldDB" id="K1QQ54"/>
<protein>
    <submittedName>
        <fullName evidence="2">Scavenger receptor class F member 2</fullName>
    </submittedName>
</protein>
<accession>K1QQ54</accession>
<keyword evidence="1" id="KW-0245">EGF-like domain</keyword>
<dbReference type="InParanoid" id="K1QQ54"/>
<dbReference type="PANTHER" id="PTHR24043">
    <property type="entry name" value="SCAVENGER RECEPTOR CLASS F"/>
    <property type="match status" value="1"/>
</dbReference>
<dbReference type="PANTHER" id="PTHR24043:SF8">
    <property type="entry name" value="EGF-LIKE DOMAIN-CONTAINING PROTEIN"/>
    <property type="match status" value="1"/>
</dbReference>
<gene>
    <name evidence="2" type="ORF">CGI_10004172</name>
</gene>
<evidence type="ECO:0000313" key="2">
    <source>
        <dbReference type="EMBL" id="EKC33309.1"/>
    </source>
</evidence>
<organism evidence="2">
    <name type="scientific">Magallana gigas</name>
    <name type="common">Pacific oyster</name>
    <name type="synonym">Crassostrea gigas</name>
    <dbReference type="NCBI Taxonomy" id="29159"/>
    <lineage>
        <taxon>Eukaryota</taxon>
        <taxon>Metazoa</taxon>
        <taxon>Spiralia</taxon>
        <taxon>Lophotrochozoa</taxon>
        <taxon>Mollusca</taxon>
        <taxon>Bivalvia</taxon>
        <taxon>Autobranchia</taxon>
        <taxon>Pteriomorphia</taxon>
        <taxon>Ostreida</taxon>
        <taxon>Ostreoidea</taxon>
        <taxon>Ostreidae</taxon>
        <taxon>Magallana</taxon>
    </lineage>
</organism>